<evidence type="ECO:0000313" key="2">
    <source>
        <dbReference type="Proteomes" id="UP000789570"/>
    </source>
</evidence>
<keyword evidence="2" id="KW-1185">Reference proteome</keyword>
<reference evidence="1" key="1">
    <citation type="submission" date="2021-06" db="EMBL/GenBank/DDBJ databases">
        <authorList>
            <person name="Kallberg Y."/>
            <person name="Tangrot J."/>
            <person name="Rosling A."/>
        </authorList>
    </citation>
    <scope>NUCLEOTIDE SEQUENCE</scope>
    <source>
        <strain evidence="1">UK204</strain>
    </source>
</reference>
<dbReference type="AlphaFoldDB" id="A0A9N9NRU1"/>
<evidence type="ECO:0000313" key="1">
    <source>
        <dbReference type="EMBL" id="CAG8764919.1"/>
    </source>
</evidence>
<comment type="caution">
    <text evidence="1">The sequence shown here is derived from an EMBL/GenBank/DDBJ whole genome shotgun (WGS) entry which is preliminary data.</text>
</comment>
<dbReference type="Proteomes" id="UP000789570">
    <property type="component" value="Unassembled WGS sequence"/>
</dbReference>
<protein>
    <submittedName>
        <fullName evidence="1">16701_t:CDS:1</fullName>
    </submittedName>
</protein>
<feature type="non-terminal residue" evidence="1">
    <location>
        <position position="64"/>
    </location>
</feature>
<feature type="non-terminal residue" evidence="1">
    <location>
        <position position="1"/>
    </location>
</feature>
<sequence>FKGMCVQVPIRPFIQDTTQSITYNNFQNLAVINKYQHLNIHWLATAFYLNDNIATARTSYEASA</sequence>
<dbReference type="EMBL" id="CAJVPQ010024512">
    <property type="protein sequence ID" value="CAG8764919.1"/>
    <property type="molecule type" value="Genomic_DNA"/>
</dbReference>
<gene>
    <name evidence="1" type="ORF">FCALED_LOCUS17163</name>
</gene>
<dbReference type="OrthoDB" id="2303711at2759"/>
<organism evidence="1 2">
    <name type="scientific">Funneliformis caledonium</name>
    <dbReference type="NCBI Taxonomy" id="1117310"/>
    <lineage>
        <taxon>Eukaryota</taxon>
        <taxon>Fungi</taxon>
        <taxon>Fungi incertae sedis</taxon>
        <taxon>Mucoromycota</taxon>
        <taxon>Glomeromycotina</taxon>
        <taxon>Glomeromycetes</taxon>
        <taxon>Glomerales</taxon>
        <taxon>Glomeraceae</taxon>
        <taxon>Funneliformis</taxon>
    </lineage>
</organism>
<name>A0A9N9NRU1_9GLOM</name>
<proteinExistence type="predicted"/>
<accession>A0A9N9NRU1</accession>